<name>A0A7S1V3N1_9STRA</name>
<organism evidence="1">
    <name type="scientific">Grammatophora oceanica</name>
    <dbReference type="NCBI Taxonomy" id="210454"/>
    <lineage>
        <taxon>Eukaryota</taxon>
        <taxon>Sar</taxon>
        <taxon>Stramenopiles</taxon>
        <taxon>Ochrophyta</taxon>
        <taxon>Bacillariophyta</taxon>
        <taxon>Fragilariophyceae</taxon>
        <taxon>Fragilariophycidae</taxon>
        <taxon>Rhabdonematales</taxon>
        <taxon>Grammatophoraceae</taxon>
        <taxon>Grammatophora</taxon>
    </lineage>
</organism>
<accession>A0A7S1V3N1</accession>
<gene>
    <name evidence="1" type="ORF">GOCE00092_LOCUS14902</name>
</gene>
<proteinExistence type="predicted"/>
<dbReference type="EMBL" id="HBGK01028619">
    <property type="protein sequence ID" value="CAD9286858.1"/>
    <property type="molecule type" value="Transcribed_RNA"/>
</dbReference>
<dbReference type="AlphaFoldDB" id="A0A7S1V3N1"/>
<reference evidence="1" key="1">
    <citation type="submission" date="2021-01" db="EMBL/GenBank/DDBJ databases">
        <authorList>
            <person name="Corre E."/>
            <person name="Pelletier E."/>
            <person name="Niang G."/>
            <person name="Scheremetjew M."/>
            <person name="Finn R."/>
            <person name="Kale V."/>
            <person name="Holt S."/>
            <person name="Cochrane G."/>
            <person name="Meng A."/>
            <person name="Brown T."/>
            <person name="Cohen L."/>
        </authorList>
    </citation>
    <scope>NUCLEOTIDE SEQUENCE</scope>
    <source>
        <strain evidence="1">CCMP 410</strain>
    </source>
</reference>
<evidence type="ECO:0000313" key="1">
    <source>
        <dbReference type="EMBL" id="CAD9286858.1"/>
    </source>
</evidence>
<sequence>MRIGTYKPEWGGIKQEDIVEAINSGKILIPQIEVLPTDVIANPDNPPELEIRFDMVPNHVVDIADCSKPLPVNWALRFIHNQLFKHFEFPSRFCPGAFHSTIVRKAEFRSDDLRRNYFEQCRVAIEKWHEAGPQPLNNGWDVDGSALENPPEHTSGLWLFTDRENITHSFLPNFLPPYDTPEKRQVIADFLKEEWDEKALCWKDIGFREREVAAEAIRKAEARTRAEKLRRDMGVSEVAATDADTKEEEKKPEGEDFIEQYALVPLAALKDRTPSTKVVIKTFQEFIGDVKGAHNEATEELSLLFRELDL</sequence>
<protein>
    <submittedName>
        <fullName evidence="1">Uncharacterized protein</fullName>
    </submittedName>
</protein>